<dbReference type="PANTHER" id="PTHR40072:SF1">
    <property type="entry name" value="MOLYBDOPTERIN-GUANINE DINUCLEOTIDE BIOSYNTHESIS ADAPTER PROTEIN"/>
    <property type="match status" value="1"/>
</dbReference>
<keyword evidence="3" id="KW-1185">Reference proteome</keyword>
<dbReference type="GO" id="GO:0005525">
    <property type="term" value="F:GTP binding"/>
    <property type="evidence" value="ECO:0007669"/>
    <property type="project" value="InterPro"/>
</dbReference>
<evidence type="ECO:0000313" key="3">
    <source>
        <dbReference type="Proteomes" id="UP000198661"/>
    </source>
</evidence>
<dbReference type="OrthoDB" id="9786803at2"/>
<dbReference type="Pfam" id="PF03205">
    <property type="entry name" value="MobB"/>
    <property type="match status" value="1"/>
</dbReference>
<dbReference type="InterPro" id="IPR004435">
    <property type="entry name" value="MobB_dom"/>
</dbReference>
<organism evidence="2 3">
    <name type="scientific">Planifilum fulgidum</name>
    <dbReference type="NCBI Taxonomy" id="201973"/>
    <lineage>
        <taxon>Bacteria</taxon>
        <taxon>Bacillati</taxon>
        <taxon>Bacillota</taxon>
        <taxon>Bacilli</taxon>
        <taxon>Bacillales</taxon>
        <taxon>Thermoactinomycetaceae</taxon>
        <taxon>Planifilum</taxon>
    </lineage>
</organism>
<dbReference type="STRING" id="201973.SAMN04488025_12625"/>
<dbReference type="InterPro" id="IPR052539">
    <property type="entry name" value="MGD_biosynthesis_adapter"/>
</dbReference>
<dbReference type="NCBIfam" id="TIGR00176">
    <property type="entry name" value="mobB"/>
    <property type="match status" value="1"/>
</dbReference>
<dbReference type="RefSeq" id="WP_092039817.1">
    <property type="nucleotide sequence ID" value="NZ_FOOK01000026.1"/>
</dbReference>
<feature type="domain" description="Molybdopterin-guanine dinucleotide biosynthesis protein B (MobB)" evidence="1">
    <location>
        <begin position="8"/>
        <end position="135"/>
    </location>
</feature>
<dbReference type="Gene3D" id="3.40.50.300">
    <property type="entry name" value="P-loop containing nucleotide triphosphate hydrolases"/>
    <property type="match status" value="1"/>
</dbReference>
<name>A0A1I2QWK1_9BACL</name>
<evidence type="ECO:0000259" key="1">
    <source>
        <dbReference type="Pfam" id="PF03205"/>
    </source>
</evidence>
<dbReference type="Proteomes" id="UP000198661">
    <property type="component" value="Unassembled WGS sequence"/>
</dbReference>
<dbReference type="InterPro" id="IPR027417">
    <property type="entry name" value="P-loop_NTPase"/>
</dbReference>
<dbReference type="GO" id="GO:0006777">
    <property type="term" value="P:Mo-molybdopterin cofactor biosynthetic process"/>
    <property type="evidence" value="ECO:0007669"/>
    <property type="project" value="InterPro"/>
</dbReference>
<protein>
    <submittedName>
        <fullName evidence="2">Molybdopterin-guanine dinucleotide biosynthesis protein B</fullName>
    </submittedName>
</protein>
<dbReference type="CDD" id="cd03116">
    <property type="entry name" value="MobB"/>
    <property type="match status" value="1"/>
</dbReference>
<dbReference type="SUPFAM" id="SSF52540">
    <property type="entry name" value="P-loop containing nucleoside triphosphate hydrolases"/>
    <property type="match status" value="1"/>
</dbReference>
<dbReference type="PANTHER" id="PTHR40072">
    <property type="entry name" value="MOLYBDOPTERIN-GUANINE DINUCLEOTIDE BIOSYNTHESIS ADAPTER PROTEIN-RELATED"/>
    <property type="match status" value="1"/>
</dbReference>
<proteinExistence type="predicted"/>
<gene>
    <name evidence="2" type="ORF">SAMN04488025_12625</name>
</gene>
<evidence type="ECO:0000313" key="2">
    <source>
        <dbReference type="EMBL" id="SFG32648.1"/>
    </source>
</evidence>
<dbReference type="EMBL" id="FOOK01000026">
    <property type="protein sequence ID" value="SFG32648.1"/>
    <property type="molecule type" value="Genomic_DNA"/>
</dbReference>
<accession>A0A1I2QWK1</accession>
<reference evidence="2 3" key="1">
    <citation type="submission" date="2016-10" db="EMBL/GenBank/DDBJ databases">
        <authorList>
            <person name="de Groot N.N."/>
        </authorList>
    </citation>
    <scope>NUCLEOTIDE SEQUENCE [LARGE SCALE GENOMIC DNA]</scope>
    <source>
        <strain evidence="2 3">DSM 44945</strain>
    </source>
</reference>
<dbReference type="AlphaFoldDB" id="A0A1I2QWK1"/>
<sequence length="171" mass="19391">MLRWIPPVVQVVGYSNSGKTTLICRLIPLLARRGIRVGTLKHHAGALDLDRRGKDTWRHREAGARVVSIAAENQSAVWYREPRRMEELLTHYAGVDVVLAEGFKEADYPKLVVLREKEHAHLLERLTNIRAVVSWFPPDRPFFPWYGIDQVEAVAGEVLSVLRESNGDGFA</sequence>